<dbReference type="Gene3D" id="3.40.33.10">
    <property type="entry name" value="CAP"/>
    <property type="match status" value="1"/>
</dbReference>
<dbReference type="CDD" id="cd05379">
    <property type="entry name" value="CAP_bacterial"/>
    <property type="match status" value="1"/>
</dbReference>
<protein>
    <submittedName>
        <fullName evidence="3">CAP domain-containing protein</fullName>
    </submittedName>
</protein>
<proteinExistence type="predicted"/>
<evidence type="ECO:0000259" key="2">
    <source>
        <dbReference type="Pfam" id="PF00188"/>
    </source>
</evidence>
<dbReference type="InterPro" id="IPR014044">
    <property type="entry name" value="CAP_dom"/>
</dbReference>
<organism evidence="3 4">
    <name type="scientific">Roseovarius aquimarinus</name>
    <dbReference type="NCBI Taxonomy" id="1229156"/>
    <lineage>
        <taxon>Bacteria</taxon>
        <taxon>Pseudomonadati</taxon>
        <taxon>Pseudomonadota</taxon>
        <taxon>Alphaproteobacteria</taxon>
        <taxon>Rhodobacterales</taxon>
        <taxon>Roseobacteraceae</taxon>
        <taxon>Roseovarius</taxon>
    </lineage>
</organism>
<dbReference type="Proteomes" id="UP001607157">
    <property type="component" value="Unassembled WGS sequence"/>
</dbReference>
<dbReference type="SUPFAM" id="SSF55797">
    <property type="entry name" value="PR-1-like"/>
    <property type="match status" value="1"/>
</dbReference>
<evidence type="ECO:0000256" key="1">
    <source>
        <dbReference type="SAM" id="SignalP"/>
    </source>
</evidence>
<evidence type="ECO:0000313" key="4">
    <source>
        <dbReference type="Proteomes" id="UP001607157"/>
    </source>
</evidence>
<accession>A0ABW7I582</accession>
<feature type="chain" id="PRO_5046952887" evidence="1">
    <location>
        <begin position="26"/>
        <end position="151"/>
    </location>
</feature>
<sequence length="151" mass="15744">MRCFPFTIPAIVIGLTLGFPSSAAAAEDRSAAARAAVADIRSRHGLAPLDVSPRLVQAAAAHARDMQANGFFSHTGSNGSGIGDRARAAGYGFCFIAENIAKGQGSLAQVMEGWMGSTGHRRNILSEGAREFALVEEAGNIWVMVLGRPGC</sequence>
<feature type="domain" description="SCP" evidence="2">
    <location>
        <begin position="36"/>
        <end position="132"/>
    </location>
</feature>
<dbReference type="EMBL" id="JBIHMM010000001">
    <property type="protein sequence ID" value="MFH0253092.1"/>
    <property type="molecule type" value="Genomic_DNA"/>
</dbReference>
<name>A0ABW7I582_9RHOB</name>
<evidence type="ECO:0000313" key="3">
    <source>
        <dbReference type="EMBL" id="MFH0253092.1"/>
    </source>
</evidence>
<reference evidence="3 4" key="1">
    <citation type="submission" date="2024-10" db="EMBL/GenBank/DDBJ databases">
        <authorList>
            <person name="Yang X.-N."/>
        </authorList>
    </citation>
    <scope>NUCLEOTIDE SEQUENCE [LARGE SCALE GENOMIC DNA]</scope>
    <source>
        <strain evidence="3 4">CAU 1059</strain>
    </source>
</reference>
<dbReference type="Pfam" id="PF00188">
    <property type="entry name" value="CAP"/>
    <property type="match status" value="1"/>
</dbReference>
<dbReference type="InterPro" id="IPR035940">
    <property type="entry name" value="CAP_sf"/>
</dbReference>
<feature type="signal peptide" evidence="1">
    <location>
        <begin position="1"/>
        <end position="25"/>
    </location>
</feature>
<dbReference type="PANTHER" id="PTHR31157">
    <property type="entry name" value="SCP DOMAIN-CONTAINING PROTEIN"/>
    <property type="match status" value="1"/>
</dbReference>
<keyword evidence="1" id="KW-0732">Signal</keyword>
<keyword evidence="4" id="KW-1185">Reference proteome</keyword>
<comment type="caution">
    <text evidence="3">The sequence shown here is derived from an EMBL/GenBank/DDBJ whole genome shotgun (WGS) entry which is preliminary data.</text>
</comment>
<dbReference type="RefSeq" id="WP_377168357.1">
    <property type="nucleotide sequence ID" value="NZ_JBHTJC010000001.1"/>
</dbReference>
<gene>
    <name evidence="3" type="ORF">ACGRVM_04260</name>
</gene>
<dbReference type="PANTHER" id="PTHR31157:SF1">
    <property type="entry name" value="SCP DOMAIN-CONTAINING PROTEIN"/>
    <property type="match status" value="1"/>
</dbReference>